<protein>
    <submittedName>
        <fullName evidence="1">Uncharacterized protein</fullName>
    </submittedName>
</protein>
<accession>A0A2P2Q4H8</accession>
<organism evidence="1">
    <name type="scientific">Rhizophora mucronata</name>
    <name type="common">Asiatic mangrove</name>
    <dbReference type="NCBI Taxonomy" id="61149"/>
    <lineage>
        <taxon>Eukaryota</taxon>
        <taxon>Viridiplantae</taxon>
        <taxon>Streptophyta</taxon>
        <taxon>Embryophyta</taxon>
        <taxon>Tracheophyta</taxon>
        <taxon>Spermatophyta</taxon>
        <taxon>Magnoliopsida</taxon>
        <taxon>eudicotyledons</taxon>
        <taxon>Gunneridae</taxon>
        <taxon>Pentapetalae</taxon>
        <taxon>rosids</taxon>
        <taxon>fabids</taxon>
        <taxon>Malpighiales</taxon>
        <taxon>Rhizophoraceae</taxon>
        <taxon>Rhizophora</taxon>
    </lineage>
</organism>
<dbReference type="EMBL" id="GGEC01081380">
    <property type="protein sequence ID" value="MBX61864.1"/>
    <property type="molecule type" value="Transcribed_RNA"/>
</dbReference>
<sequence>MVTNQPVAGNVYSLGFLTAAFNNLNKTIVPFSFSSSSFLLWKLNTGFMSSNIGGIGLIY</sequence>
<evidence type="ECO:0000313" key="1">
    <source>
        <dbReference type="EMBL" id="MBX61864.1"/>
    </source>
</evidence>
<proteinExistence type="predicted"/>
<name>A0A2P2Q4H8_RHIMU</name>
<reference evidence="1" key="1">
    <citation type="submission" date="2018-02" db="EMBL/GenBank/DDBJ databases">
        <title>Rhizophora mucronata_Transcriptome.</title>
        <authorList>
            <person name="Meera S.P."/>
            <person name="Sreeshan A."/>
            <person name="Augustine A."/>
        </authorList>
    </citation>
    <scope>NUCLEOTIDE SEQUENCE</scope>
    <source>
        <tissue evidence="1">Leaf</tissue>
    </source>
</reference>
<dbReference type="AlphaFoldDB" id="A0A2P2Q4H8"/>